<organism evidence="1 2">
    <name type="scientific">Frisingicoccus caecimuris</name>
    <dbReference type="NCBI Taxonomy" id="1796636"/>
    <lineage>
        <taxon>Bacteria</taxon>
        <taxon>Bacillati</taxon>
        <taxon>Bacillota</taxon>
        <taxon>Clostridia</taxon>
        <taxon>Lachnospirales</taxon>
        <taxon>Lachnospiraceae</taxon>
        <taxon>Frisingicoccus</taxon>
    </lineage>
</organism>
<name>A0A4R2LB84_9FIRM</name>
<evidence type="ECO:0000313" key="1">
    <source>
        <dbReference type="EMBL" id="TCO85363.1"/>
    </source>
</evidence>
<dbReference type="AlphaFoldDB" id="A0A4R2LB84"/>
<proteinExistence type="predicted"/>
<dbReference type="RefSeq" id="WP_132089551.1">
    <property type="nucleotide sequence ID" value="NZ_JANKAQ010000003.1"/>
</dbReference>
<gene>
    <name evidence="1" type="ORF">EV212_10384</name>
</gene>
<dbReference type="EMBL" id="SLXA01000003">
    <property type="protein sequence ID" value="TCO85363.1"/>
    <property type="molecule type" value="Genomic_DNA"/>
</dbReference>
<protein>
    <submittedName>
        <fullName evidence="1">Uncharacterized protein</fullName>
    </submittedName>
</protein>
<sequence length="244" mass="27984">MTEYFNICGTRIAISAIKDFRTIQVEFIFRPVFRESKKLLMSAISGKKYEFAYMEPYAAIIGQQGHKSELGEYKAKTFKEALGKDISGAVIYTIADKLKLKAFKRQKYQCVNLAGRAFTAYLDDIPAKMLWDDGRTAEVYKEDKLYAELNEITTPGVEYITALVIKANDAFCFYGNGIQVADAIYEFERLRREQEAFLNDKKQKKIGSSEKKALPLFSTFHIPGKNIEKKENDYSEQSSNTWDE</sequence>
<accession>A0A4R2LB84</accession>
<keyword evidence="2" id="KW-1185">Reference proteome</keyword>
<comment type="caution">
    <text evidence="1">The sequence shown here is derived from an EMBL/GenBank/DDBJ whole genome shotgun (WGS) entry which is preliminary data.</text>
</comment>
<dbReference type="Proteomes" id="UP000295711">
    <property type="component" value="Unassembled WGS sequence"/>
</dbReference>
<evidence type="ECO:0000313" key="2">
    <source>
        <dbReference type="Proteomes" id="UP000295711"/>
    </source>
</evidence>
<reference evidence="1 2" key="1">
    <citation type="submission" date="2019-03" db="EMBL/GenBank/DDBJ databases">
        <title>Genomic Encyclopedia of Type Strains, Phase IV (KMG-IV): sequencing the most valuable type-strain genomes for metagenomic binning, comparative biology and taxonomic classification.</title>
        <authorList>
            <person name="Goeker M."/>
        </authorList>
    </citation>
    <scope>NUCLEOTIDE SEQUENCE [LARGE SCALE GENOMIC DNA]</scope>
    <source>
        <strain evidence="1 2">DSM 28559</strain>
    </source>
</reference>